<dbReference type="KEGG" id="gps:C427_5126"/>
<reference evidence="2 3" key="1">
    <citation type="journal article" date="2013" name="Genome Announc.">
        <title>Complete Genome Sequence of Glaciecola psychrophila Strain 170T.</title>
        <authorList>
            <person name="Yin J."/>
            <person name="Chen J."/>
            <person name="Liu G."/>
            <person name="Yu Y."/>
            <person name="Song L."/>
            <person name="Wang X."/>
            <person name="Qu X."/>
        </authorList>
    </citation>
    <scope>NUCLEOTIDE SEQUENCE [LARGE SCALE GENOMIC DNA]</scope>
    <source>
        <strain evidence="2 3">170</strain>
    </source>
</reference>
<dbReference type="PANTHER" id="PTHR33525">
    <property type="match status" value="1"/>
</dbReference>
<evidence type="ECO:0000313" key="2">
    <source>
        <dbReference type="EMBL" id="AGH47225.1"/>
    </source>
</evidence>
<dbReference type="PROSITE" id="PS51833">
    <property type="entry name" value="HDOD"/>
    <property type="match status" value="1"/>
</dbReference>
<organism evidence="2 3">
    <name type="scientific">Paraglaciecola psychrophila 170</name>
    <dbReference type="NCBI Taxonomy" id="1129794"/>
    <lineage>
        <taxon>Bacteria</taxon>
        <taxon>Pseudomonadati</taxon>
        <taxon>Pseudomonadota</taxon>
        <taxon>Gammaproteobacteria</taxon>
        <taxon>Alteromonadales</taxon>
        <taxon>Alteromonadaceae</taxon>
        <taxon>Paraglaciecola</taxon>
    </lineage>
</organism>
<evidence type="ECO:0000259" key="1">
    <source>
        <dbReference type="PROSITE" id="PS51833"/>
    </source>
</evidence>
<dbReference type="Proteomes" id="UP000011864">
    <property type="component" value="Chromosome"/>
</dbReference>
<dbReference type="Gene3D" id="1.10.3210.10">
    <property type="entry name" value="Hypothetical protein af1432"/>
    <property type="match status" value="1"/>
</dbReference>
<dbReference type="SUPFAM" id="SSF109604">
    <property type="entry name" value="HD-domain/PDEase-like"/>
    <property type="match status" value="1"/>
</dbReference>
<dbReference type="RefSeq" id="WP_015431330.1">
    <property type="nucleotide sequence ID" value="NC_020514.1"/>
</dbReference>
<keyword evidence="3" id="KW-1185">Reference proteome</keyword>
<dbReference type="PATRIC" id="fig|1129794.4.peg.5111"/>
<dbReference type="Pfam" id="PF08668">
    <property type="entry name" value="HDOD"/>
    <property type="match status" value="1"/>
</dbReference>
<feature type="domain" description="HDOD" evidence="1">
    <location>
        <begin position="1"/>
        <end position="170"/>
    </location>
</feature>
<dbReference type="InterPro" id="IPR013976">
    <property type="entry name" value="HDOD"/>
</dbReference>
<dbReference type="InterPro" id="IPR052340">
    <property type="entry name" value="RNase_Y/CdgJ"/>
</dbReference>
<dbReference type="HOGENOM" id="CLU_114567_0_0_6"/>
<dbReference type="PANTHER" id="PTHR33525:SF4">
    <property type="entry name" value="CYCLIC DI-GMP PHOSPHODIESTERASE CDGJ"/>
    <property type="match status" value="1"/>
</dbReference>
<name>M4RU43_9ALTE</name>
<gene>
    <name evidence="2" type="ORF">C427_5126</name>
</gene>
<evidence type="ECO:0000313" key="3">
    <source>
        <dbReference type="Proteomes" id="UP000011864"/>
    </source>
</evidence>
<protein>
    <submittedName>
        <fullName evidence="2">Diguanylate phosphodiesterase</fullName>
    </submittedName>
</protein>
<dbReference type="AlphaFoldDB" id="M4RU43"/>
<accession>M4RU43</accession>
<dbReference type="STRING" id="1129794.C427_5126"/>
<sequence length="191" mass="21346">MVDLDKVNTIIQRDVSLSYKLLRFINNSLVNKTNKICDLRHALNYMGQLEVKKFTALLALANVGDNKPVELLHLSLVRAKFCDLVGQAKSLSNNSHTGFLVGLFSLLDALLDQPMQSIVEKLPIGEDIKAALCGNENELKRFLVLIRAFESVYWQGVVTISKQLSLDVKMSHAIYNQSLKWGIAMRQSVSG</sequence>
<dbReference type="eggNOG" id="COG3434">
    <property type="taxonomic scope" value="Bacteria"/>
</dbReference>
<proteinExistence type="predicted"/>
<dbReference type="EMBL" id="CP003837">
    <property type="protein sequence ID" value="AGH47225.1"/>
    <property type="molecule type" value="Genomic_DNA"/>
</dbReference>